<dbReference type="Pfam" id="PF03259">
    <property type="entry name" value="Robl_LC7"/>
    <property type="match status" value="1"/>
</dbReference>
<sequence>MSTATLSKPAQDLNWLVTGFADRVPGARHAIVASSDGLVVAVSAHLDRSTADQLAAVTSGLIGIAGCVAQLSDGDEVRQTVIEMGRGYFLTMAIRDGSVLAVVADADADLGVVGFEMARLAKQTGEILTPALRAELQRALPR</sequence>
<reference evidence="2" key="1">
    <citation type="submission" date="2021-01" db="EMBL/GenBank/DDBJ databases">
        <title>Whole genome shotgun sequence of Catellatospora methionotrophica NBRC 14553.</title>
        <authorList>
            <person name="Komaki H."/>
            <person name="Tamura T."/>
        </authorList>
    </citation>
    <scope>NUCLEOTIDE SEQUENCE</scope>
    <source>
        <strain evidence="2">NBRC 14553</strain>
    </source>
</reference>
<dbReference type="PANTHER" id="PTHR36222:SF1">
    <property type="entry name" value="SERINE PROTEASE INHIBITOR RV3364C"/>
    <property type="match status" value="1"/>
</dbReference>
<comment type="caution">
    <text evidence="2">The sequence shown here is derived from an EMBL/GenBank/DDBJ whole genome shotgun (WGS) entry which is preliminary data.</text>
</comment>
<dbReference type="Proteomes" id="UP000660339">
    <property type="component" value="Unassembled WGS sequence"/>
</dbReference>
<evidence type="ECO:0000313" key="3">
    <source>
        <dbReference type="Proteomes" id="UP000660339"/>
    </source>
</evidence>
<evidence type="ECO:0000259" key="1">
    <source>
        <dbReference type="SMART" id="SM00960"/>
    </source>
</evidence>
<dbReference type="AlphaFoldDB" id="A0A8J3LDU3"/>
<dbReference type="SUPFAM" id="SSF103196">
    <property type="entry name" value="Roadblock/LC7 domain"/>
    <property type="match status" value="1"/>
</dbReference>
<dbReference type="Gene3D" id="3.30.450.30">
    <property type="entry name" value="Dynein light chain 2a, cytoplasmic"/>
    <property type="match status" value="1"/>
</dbReference>
<accession>A0A8J3LDU3</accession>
<dbReference type="InterPro" id="IPR053141">
    <property type="entry name" value="Mycobact_SerProt_Inhib_Rv3364c"/>
</dbReference>
<name>A0A8J3LDU3_9ACTN</name>
<dbReference type="SMART" id="SM00960">
    <property type="entry name" value="Robl_LC7"/>
    <property type="match status" value="1"/>
</dbReference>
<dbReference type="PANTHER" id="PTHR36222">
    <property type="entry name" value="SERINE PROTEASE INHIBITOR RV3364C"/>
    <property type="match status" value="1"/>
</dbReference>
<feature type="domain" description="Roadblock/LAMTOR2" evidence="1">
    <location>
        <begin position="14"/>
        <end position="104"/>
    </location>
</feature>
<organism evidence="2 3">
    <name type="scientific">Catellatospora methionotrophica</name>
    <dbReference type="NCBI Taxonomy" id="121620"/>
    <lineage>
        <taxon>Bacteria</taxon>
        <taxon>Bacillati</taxon>
        <taxon>Actinomycetota</taxon>
        <taxon>Actinomycetes</taxon>
        <taxon>Micromonosporales</taxon>
        <taxon>Micromonosporaceae</taxon>
        <taxon>Catellatospora</taxon>
    </lineage>
</organism>
<proteinExistence type="predicted"/>
<protein>
    <submittedName>
        <fullName evidence="2">Dynein regulation protein LC7</fullName>
    </submittedName>
</protein>
<keyword evidence="3" id="KW-1185">Reference proteome</keyword>
<dbReference type="InterPro" id="IPR004942">
    <property type="entry name" value="Roadblock/LAMTOR2_dom"/>
</dbReference>
<evidence type="ECO:0000313" key="2">
    <source>
        <dbReference type="EMBL" id="GIG12715.1"/>
    </source>
</evidence>
<dbReference type="RefSeq" id="WP_166388089.1">
    <property type="nucleotide sequence ID" value="NZ_BAAATT010000012.1"/>
</dbReference>
<gene>
    <name evidence="2" type="ORF">Cme02nite_10470</name>
</gene>
<dbReference type="EMBL" id="BONJ01000002">
    <property type="protein sequence ID" value="GIG12715.1"/>
    <property type="molecule type" value="Genomic_DNA"/>
</dbReference>